<evidence type="ECO:0000313" key="3">
    <source>
        <dbReference type="Proteomes" id="UP000053961"/>
    </source>
</evidence>
<comment type="caution">
    <text evidence="2">The sequence shown here is derived from an EMBL/GenBank/DDBJ whole genome shotgun (WGS) entry which is preliminary data.</text>
</comment>
<dbReference type="Proteomes" id="UP000057043">
    <property type="component" value="Unassembled WGS sequence"/>
</dbReference>
<sequence length="66" mass="7102">MGRGEQLMLSDDDGPKDPVLEGAFGRAWNRAYKRAGDRACEGAFGSTSFSPPNLFISRIGLGGKIR</sequence>
<gene>
    <name evidence="1" type="ORF">XD72_0684</name>
    <name evidence="2" type="ORF">XE07_1906</name>
</gene>
<reference evidence="2" key="1">
    <citation type="journal article" date="2015" name="MBio">
        <title>Genome-resolved metagenomic analysis reveals roles for candidate phyla and other microbial community members in biogeochemical transformations in oil reservoirs.</title>
        <authorList>
            <person name="Hu P."/>
            <person name="Tom L."/>
            <person name="Singh A."/>
            <person name="Thomas B.C."/>
            <person name="Baker B.J."/>
            <person name="Piceno Y.M."/>
            <person name="Andersen G.L."/>
            <person name="Banfield J.F."/>
        </authorList>
    </citation>
    <scope>NUCLEOTIDE SEQUENCE [LARGE SCALE GENOMIC DNA]</scope>
    <source>
        <strain evidence="2">56_747</strain>
    </source>
</reference>
<dbReference type="PATRIC" id="fig|301375.6.peg.1349"/>
<protein>
    <submittedName>
        <fullName evidence="2">Uncharacterized protein</fullName>
    </submittedName>
</protein>
<evidence type="ECO:0000313" key="2">
    <source>
        <dbReference type="EMBL" id="KUK95168.1"/>
    </source>
</evidence>
<dbReference type="AlphaFoldDB" id="A0A101IHC0"/>
<evidence type="ECO:0000313" key="1">
    <source>
        <dbReference type="EMBL" id="KUK44978.1"/>
    </source>
</evidence>
<name>A0A101IHC0_9EURY</name>
<accession>A0A101IHC0</accession>
<dbReference type="Proteomes" id="UP000053961">
    <property type="component" value="Unassembled WGS sequence"/>
</dbReference>
<evidence type="ECO:0000313" key="4">
    <source>
        <dbReference type="Proteomes" id="UP000057043"/>
    </source>
</evidence>
<proteinExistence type="predicted"/>
<dbReference type="EMBL" id="LGFT01000011">
    <property type="protein sequence ID" value="KUK44978.1"/>
    <property type="molecule type" value="Genomic_DNA"/>
</dbReference>
<reference evidence="3 4" key="2">
    <citation type="journal article" date="2015" name="MBio">
        <title>Genome-Resolved Metagenomic Analysis Reveals Roles for Candidate Phyla and Other Microbial Community Members in Biogeochemical Transformations in Oil Reservoirs.</title>
        <authorList>
            <person name="Hu P."/>
            <person name="Tom L."/>
            <person name="Singh A."/>
            <person name="Thomas B.C."/>
            <person name="Baker B.J."/>
            <person name="Piceno Y.M."/>
            <person name="Andersen G.L."/>
            <person name="Banfield J.F."/>
        </authorList>
    </citation>
    <scope>NUCLEOTIDE SEQUENCE [LARGE SCALE GENOMIC DNA]</scope>
    <source>
        <strain evidence="1">57_489</strain>
    </source>
</reference>
<organism evidence="2 3">
    <name type="scientific">Methanothrix harundinacea</name>
    <dbReference type="NCBI Taxonomy" id="301375"/>
    <lineage>
        <taxon>Archaea</taxon>
        <taxon>Methanobacteriati</taxon>
        <taxon>Methanobacteriota</taxon>
        <taxon>Stenosarchaea group</taxon>
        <taxon>Methanomicrobia</taxon>
        <taxon>Methanotrichales</taxon>
        <taxon>Methanotrichaceae</taxon>
        <taxon>Methanothrix</taxon>
    </lineage>
</organism>
<dbReference type="EMBL" id="LGHB01000037">
    <property type="protein sequence ID" value="KUK95168.1"/>
    <property type="molecule type" value="Genomic_DNA"/>
</dbReference>